<dbReference type="Proteomes" id="UP000290191">
    <property type="component" value="Unassembled WGS sequence"/>
</dbReference>
<organism evidence="3 4">
    <name type="scientific">Halarcobacter anaerophilus</name>
    <dbReference type="NCBI Taxonomy" id="877500"/>
    <lineage>
        <taxon>Bacteria</taxon>
        <taxon>Pseudomonadati</taxon>
        <taxon>Campylobacterota</taxon>
        <taxon>Epsilonproteobacteria</taxon>
        <taxon>Campylobacterales</taxon>
        <taxon>Arcobacteraceae</taxon>
        <taxon>Halarcobacter</taxon>
    </lineage>
</organism>
<dbReference type="PANTHER" id="PTHR33570:SF2">
    <property type="entry name" value="CARBOXYMUCONOLACTONE DECARBOXYLASE-LIKE DOMAIN-CONTAINING PROTEIN"/>
    <property type="match status" value="1"/>
</dbReference>
<gene>
    <name evidence="3" type="ORF">CRV06_02370</name>
</gene>
<dbReference type="OrthoDB" id="9793083at2"/>
<keyword evidence="1" id="KW-0732">Signal</keyword>
<dbReference type="Pfam" id="PF02627">
    <property type="entry name" value="CMD"/>
    <property type="match status" value="2"/>
</dbReference>
<protein>
    <submittedName>
        <fullName evidence="3">Carboxymuconolactone decarboxylase</fullName>
    </submittedName>
</protein>
<dbReference type="Gene3D" id="1.20.1290.10">
    <property type="entry name" value="AhpD-like"/>
    <property type="match status" value="1"/>
</dbReference>
<evidence type="ECO:0000313" key="4">
    <source>
        <dbReference type="Proteomes" id="UP000290191"/>
    </source>
</evidence>
<dbReference type="EMBL" id="PDKO01000001">
    <property type="protein sequence ID" value="RXJ64819.1"/>
    <property type="molecule type" value="Genomic_DNA"/>
</dbReference>
<dbReference type="STRING" id="877500.GCA_000935065_02213"/>
<dbReference type="AlphaFoldDB" id="A0A4Q0Y787"/>
<accession>A0A4Q0Y787</accession>
<comment type="caution">
    <text evidence="3">The sequence shown here is derived from an EMBL/GenBank/DDBJ whole genome shotgun (WGS) entry which is preliminary data.</text>
</comment>
<sequence length="235" mass="26198">MKKNLFLILCSCFTLFNLLNAKELDLKLLDKKDQSIIKISALTTVGDTNKLYQVLNEGLDNGLSVNEVKEVLVQTYAYAGFPRSLGGIGTFMKVMEDRKAKGIEDKEGKESSPLPENFNKDEYGAKVRAKLAGQDKIPEPSGYQLFSPIIDTYLKEHLFADIFVRDILTPKQRELSTISVLAALGNVKGPIAFHFKASMNSGWTKDELKEFTLVIKDCLGEKKAQEANSVLETLK</sequence>
<name>A0A4Q0Y787_9BACT</name>
<feature type="chain" id="PRO_5020338716" evidence="1">
    <location>
        <begin position="22"/>
        <end position="235"/>
    </location>
</feature>
<evidence type="ECO:0000259" key="2">
    <source>
        <dbReference type="Pfam" id="PF02627"/>
    </source>
</evidence>
<dbReference type="InterPro" id="IPR003779">
    <property type="entry name" value="CMD-like"/>
</dbReference>
<dbReference type="InterPro" id="IPR029032">
    <property type="entry name" value="AhpD-like"/>
</dbReference>
<feature type="signal peptide" evidence="1">
    <location>
        <begin position="1"/>
        <end position="21"/>
    </location>
</feature>
<evidence type="ECO:0000256" key="1">
    <source>
        <dbReference type="SAM" id="SignalP"/>
    </source>
</evidence>
<dbReference type="InterPro" id="IPR052512">
    <property type="entry name" value="4CMD/NDH-1_regulator"/>
</dbReference>
<proteinExistence type="predicted"/>
<keyword evidence="4" id="KW-1185">Reference proteome</keyword>
<reference evidence="3 4" key="1">
    <citation type="submission" date="2017-10" db="EMBL/GenBank/DDBJ databases">
        <title>Genomics of the genus Arcobacter.</title>
        <authorList>
            <person name="Perez-Cataluna A."/>
            <person name="Figueras M.J."/>
        </authorList>
    </citation>
    <scope>NUCLEOTIDE SEQUENCE [LARGE SCALE GENOMIC DNA]</scope>
    <source>
        <strain evidence="3 4">DSM 24636</strain>
    </source>
</reference>
<dbReference type="GO" id="GO:0051920">
    <property type="term" value="F:peroxiredoxin activity"/>
    <property type="evidence" value="ECO:0007669"/>
    <property type="project" value="InterPro"/>
</dbReference>
<evidence type="ECO:0000313" key="3">
    <source>
        <dbReference type="EMBL" id="RXJ64819.1"/>
    </source>
</evidence>
<feature type="domain" description="Carboxymuconolactone decarboxylase-like" evidence="2">
    <location>
        <begin position="153"/>
        <end position="231"/>
    </location>
</feature>
<feature type="domain" description="Carboxymuconolactone decarboxylase-like" evidence="2">
    <location>
        <begin position="27"/>
        <end position="84"/>
    </location>
</feature>
<dbReference type="SUPFAM" id="SSF69118">
    <property type="entry name" value="AhpD-like"/>
    <property type="match status" value="1"/>
</dbReference>
<dbReference type="PANTHER" id="PTHR33570">
    <property type="entry name" value="4-CARBOXYMUCONOLACTONE DECARBOXYLASE FAMILY PROTEIN"/>
    <property type="match status" value="1"/>
</dbReference>